<dbReference type="PANTHER" id="PTHR48012">
    <property type="entry name" value="STERILE20-LIKE KINASE, ISOFORM B-RELATED"/>
    <property type="match status" value="1"/>
</dbReference>
<dbReference type="Gene3D" id="1.10.510.10">
    <property type="entry name" value="Transferase(Phosphotransferase) domain 1"/>
    <property type="match status" value="1"/>
</dbReference>
<evidence type="ECO:0000256" key="2">
    <source>
        <dbReference type="ARBA" id="ARBA00022741"/>
    </source>
</evidence>
<comment type="similarity">
    <text evidence="1">Belongs to the protein kinase superfamily. STE Ser/Thr protein kinase family. STE20 subfamily.</text>
</comment>
<evidence type="ECO:0000313" key="5">
    <source>
        <dbReference type="EMBL" id="VVD02746.1"/>
    </source>
</evidence>
<proteinExistence type="inferred from homology"/>
<dbReference type="PROSITE" id="PS50011">
    <property type="entry name" value="PROTEIN_KINASE_DOM"/>
    <property type="match status" value="1"/>
</dbReference>
<evidence type="ECO:0000256" key="3">
    <source>
        <dbReference type="ARBA" id="ARBA00022840"/>
    </source>
</evidence>
<dbReference type="SUPFAM" id="SSF56112">
    <property type="entry name" value="Protein kinase-like (PK-like)"/>
    <property type="match status" value="1"/>
</dbReference>
<evidence type="ECO:0000256" key="1">
    <source>
        <dbReference type="ARBA" id="ARBA00008874"/>
    </source>
</evidence>
<keyword evidence="6" id="KW-1185">Reference proteome</keyword>
<dbReference type="InterPro" id="IPR000719">
    <property type="entry name" value="Prot_kinase_dom"/>
</dbReference>
<evidence type="ECO:0000313" key="6">
    <source>
        <dbReference type="Proteomes" id="UP000324832"/>
    </source>
</evidence>
<dbReference type="InterPro" id="IPR050629">
    <property type="entry name" value="STE20/SPS1-PAK"/>
</dbReference>
<accession>A0A5E4QXJ2</accession>
<reference evidence="5 6" key="1">
    <citation type="submission" date="2017-07" db="EMBL/GenBank/DDBJ databases">
        <authorList>
            <person name="Talla V."/>
            <person name="Backstrom N."/>
        </authorList>
    </citation>
    <scope>NUCLEOTIDE SEQUENCE [LARGE SCALE GENOMIC DNA]</scope>
</reference>
<dbReference type="GO" id="GO:0005737">
    <property type="term" value="C:cytoplasm"/>
    <property type="evidence" value="ECO:0007669"/>
    <property type="project" value="TreeGrafter"/>
</dbReference>
<sequence length="115" mass="13008">MATGHPPYYSESSAIATLATIMHPPPTLDTVHGAKGKFSCYGTTFTSMISDCLQKDPDRRPTALVLLKHPFFAQAKNKKYLVEKLVAFSPFKATRNYNRFQRRHLEYGSTKQARI</sequence>
<keyword evidence="2" id="KW-0547">Nucleotide-binding</keyword>
<dbReference type="Proteomes" id="UP000324832">
    <property type="component" value="Unassembled WGS sequence"/>
</dbReference>
<feature type="domain" description="Protein kinase" evidence="4">
    <location>
        <begin position="1"/>
        <end position="72"/>
    </location>
</feature>
<dbReference type="PANTHER" id="PTHR48012:SF16">
    <property type="entry name" value="NON-SPECIFIC SERINE_THREONINE PROTEIN KINASE"/>
    <property type="match status" value="1"/>
</dbReference>
<protein>
    <recommendedName>
        <fullName evidence="4">Protein kinase domain-containing protein</fullName>
    </recommendedName>
</protein>
<dbReference type="EMBL" id="FZQP02006332">
    <property type="protein sequence ID" value="VVD02746.1"/>
    <property type="molecule type" value="Genomic_DNA"/>
</dbReference>
<keyword evidence="3" id="KW-0067">ATP-binding</keyword>
<organism evidence="5 6">
    <name type="scientific">Leptidea sinapis</name>
    <dbReference type="NCBI Taxonomy" id="189913"/>
    <lineage>
        <taxon>Eukaryota</taxon>
        <taxon>Metazoa</taxon>
        <taxon>Ecdysozoa</taxon>
        <taxon>Arthropoda</taxon>
        <taxon>Hexapoda</taxon>
        <taxon>Insecta</taxon>
        <taxon>Pterygota</taxon>
        <taxon>Neoptera</taxon>
        <taxon>Endopterygota</taxon>
        <taxon>Lepidoptera</taxon>
        <taxon>Glossata</taxon>
        <taxon>Ditrysia</taxon>
        <taxon>Papilionoidea</taxon>
        <taxon>Pieridae</taxon>
        <taxon>Dismorphiinae</taxon>
        <taxon>Leptidea</taxon>
    </lineage>
</organism>
<dbReference type="GO" id="GO:0004674">
    <property type="term" value="F:protein serine/threonine kinase activity"/>
    <property type="evidence" value="ECO:0007669"/>
    <property type="project" value="TreeGrafter"/>
</dbReference>
<name>A0A5E4QXJ2_9NEOP</name>
<dbReference type="GO" id="GO:0005524">
    <property type="term" value="F:ATP binding"/>
    <property type="evidence" value="ECO:0007669"/>
    <property type="project" value="UniProtKB-KW"/>
</dbReference>
<evidence type="ECO:0000259" key="4">
    <source>
        <dbReference type="PROSITE" id="PS50011"/>
    </source>
</evidence>
<dbReference type="AlphaFoldDB" id="A0A5E4QXJ2"/>
<gene>
    <name evidence="5" type="ORF">LSINAPIS_LOCUS12901</name>
</gene>
<dbReference type="InterPro" id="IPR011009">
    <property type="entry name" value="Kinase-like_dom_sf"/>
</dbReference>